<dbReference type="Gene3D" id="1.10.510.10">
    <property type="entry name" value="Transferase(Phosphotransferase) domain 1"/>
    <property type="match status" value="1"/>
</dbReference>
<dbReference type="Proteomes" id="UP000188268">
    <property type="component" value="Unassembled WGS sequence"/>
</dbReference>
<name>A0A1R3IKQ5_COCAP</name>
<dbReference type="Gramene" id="OMO83164">
    <property type="protein sequence ID" value="OMO83164"/>
    <property type="gene ID" value="CCACVL1_11530"/>
</dbReference>
<dbReference type="OrthoDB" id="1914767at2759"/>
<accession>A0A1R3IKQ5</accession>
<evidence type="ECO:0000313" key="2">
    <source>
        <dbReference type="Proteomes" id="UP000188268"/>
    </source>
</evidence>
<evidence type="ECO:0000313" key="1">
    <source>
        <dbReference type="EMBL" id="OMO83164.1"/>
    </source>
</evidence>
<comment type="caution">
    <text evidence="1">The sequence shown here is derived from an EMBL/GenBank/DDBJ whole genome shotgun (WGS) entry which is preliminary data.</text>
</comment>
<sequence>MCYIQEQWPEVGYDLRTSSVLVHENAEPLIARFKVGENSSTKKIYRFGVPVLEMMTNGRVMQEEFEGSEAGLVKCFKMHYPGNLQKLIDERMELTENTFEQAKEAIGIGLMCTDHSISRQLSLGQILNMITRIYAACLVLATQNHKMSNADGGRVHKRV</sequence>
<proteinExistence type="predicted"/>
<dbReference type="AlphaFoldDB" id="A0A1R3IKQ5"/>
<keyword evidence="2" id="KW-1185">Reference proteome</keyword>
<organism evidence="1 2">
    <name type="scientific">Corchorus capsularis</name>
    <name type="common">Jute</name>
    <dbReference type="NCBI Taxonomy" id="210143"/>
    <lineage>
        <taxon>Eukaryota</taxon>
        <taxon>Viridiplantae</taxon>
        <taxon>Streptophyta</taxon>
        <taxon>Embryophyta</taxon>
        <taxon>Tracheophyta</taxon>
        <taxon>Spermatophyta</taxon>
        <taxon>Magnoliopsida</taxon>
        <taxon>eudicotyledons</taxon>
        <taxon>Gunneridae</taxon>
        <taxon>Pentapetalae</taxon>
        <taxon>rosids</taxon>
        <taxon>malvids</taxon>
        <taxon>Malvales</taxon>
        <taxon>Malvaceae</taxon>
        <taxon>Grewioideae</taxon>
        <taxon>Apeibeae</taxon>
        <taxon>Corchorus</taxon>
    </lineage>
</organism>
<dbReference type="OMA" id="RESMVNQ"/>
<protein>
    <submittedName>
        <fullName evidence="1">Putative ATP binding protein</fullName>
    </submittedName>
</protein>
<gene>
    <name evidence="1" type="ORF">CCACVL1_11530</name>
</gene>
<dbReference type="EMBL" id="AWWV01009905">
    <property type="protein sequence ID" value="OMO83164.1"/>
    <property type="molecule type" value="Genomic_DNA"/>
</dbReference>
<reference evidence="1 2" key="1">
    <citation type="submission" date="2013-09" db="EMBL/GenBank/DDBJ databases">
        <title>Corchorus capsularis genome sequencing.</title>
        <authorList>
            <person name="Alam M."/>
            <person name="Haque M.S."/>
            <person name="Islam M.S."/>
            <person name="Emdad E.M."/>
            <person name="Islam M.M."/>
            <person name="Ahmed B."/>
            <person name="Halim A."/>
            <person name="Hossen Q.M.M."/>
            <person name="Hossain M.Z."/>
            <person name="Ahmed R."/>
            <person name="Khan M.M."/>
            <person name="Islam R."/>
            <person name="Rashid M.M."/>
            <person name="Khan S.A."/>
            <person name="Rahman M.S."/>
            <person name="Alam M."/>
        </authorList>
    </citation>
    <scope>NUCLEOTIDE SEQUENCE [LARGE SCALE GENOMIC DNA]</scope>
    <source>
        <strain evidence="2">cv. CVL-1</strain>
        <tissue evidence="1">Whole seedling</tissue>
    </source>
</reference>